<dbReference type="AlphaFoldDB" id="A0A7I7WCS3"/>
<dbReference type="InterPro" id="IPR019587">
    <property type="entry name" value="Polyketide_cyclase/dehydratase"/>
</dbReference>
<dbReference type="InterPro" id="IPR023393">
    <property type="entry name" value="START-like_dom_sf"/>
</dbReference>
<evidence type="ECO:0000313" key="2">
    <source>
        <dbReference type="EMBL" id="ORA36803.1"/>
    </source>
</evidence>
<dbReference type="Gene3D" id="3.30.530.20">
    <property type="match status" value="1"/>
</dbReference>
<evidence type="ECO:0000313" key="1">
    <source>
        <dbReference type="EMBL" id="BBZ13698.1"/>
    </source>
</evidence>
<dbReference type="SUPFAM" id="SSF55961">
    <property type="entry name" value="Bet v1-like"/>
    <property type="match status" value="1"/>
</dbReference>
<evidence type="ECO:0000313" key="4">
    <source>
        <dbReference type="Proteomes" id="UP000467379"/>
    </source>
</evidence>
<dbReference type="EMBL" id="MVHM01000008">
    <property type="protein sequence ID" value="ORA36803.1"/>
    <property type="molecule type" value="Genomic_DNA"/>
</dbReference>
<protein>
    <submittedName>
        <fullName evidence="2">Cyclase</fullName>
    </submittedName>
</protein>
<name>A0A7I7WCS3_9MYCO</name>
<dbReference type="Proteomes" id="UP000192441">
    <property type="component" value="Unassembled WGS sequence"/>
</dbReference>
<reference evidence="1" key="3">
    <citation type="submission" date="2020-02" db="EMBL/GenBank/DDBJ databases">
        <authorList>
            <person name="Matsumoto Y."/>
            <person name="Motooka D."/>
            <person name="Nakamura S."/>
        </authorList>
    </citation>
    <scope>NUCLEOTIDE SEQUENCE</scope>
    <source>
        <strain evidence="1">JCM 12687</strain>
    </source>
</reference>
<accession>A0A7I7WCS3</accession>
<dbReference type="OrthoDB" id="9787428at2"/>
<dbReference type="EMBL" id="AP022606">
    <property type="protein sequence ID" value="BBZ13698.1"/>
    <property type="molecule type" value="Genomic_DNA"/>
</dbReference>
<keyword evidence="4" id="KW-1185">Reference proteome</keyword>
<evidence type="ECO:0000313" key="3">
    <source>
        <dbReference type="Proteomes" id="UP000192441"/>
    </source>
</evidence>
<dbReference type="CDD" id="cd07812">
    <property type="entry name" value="SRPBCC"/>
    <property type="match status" value="1"/>
</dbReference>
<dbReference type="RefSeq" id="WP_083132077.1">
    <property type="nucleotide sequence ID" value="NZ_AP022606.1"/>
</dbReference>
<sequence>MRVERRCVIDAERDAVWKVVSDPDCYPLFMTSLERWEAANEQPPGVGARYTVHWKIGSVPVGGLVEVVEFDESRDLAWVGITGVSLRGRFRLRDAGQGQTKVIFRLSYQAPGGLLGYIADRVAVRQVGRNAALTLKRLKELVESKQLR</sequence>
<reference evidence="2 3" key="1">
    <citation type="submission" date="2016-12" db="EMBL/GenBank/DDBJ databases">
        <title>The new phylogeny of genus Mycobacterium.</title>
        <authorList>
            <person name="Tortoli E."/>
            <person name="Trovato A."/>
            <person name="Cirillo D.M."/>
        </authorList>
    </citation>
    <scope>NUCLEOTIDE SEQUENCE [LARGE SCALE GENOMIC DNA]</scope>
    <source>
        <strain evidence="2 3">DSM 44624</strain>
    </source>
</reference>
<dbReference type="Proteomes" id="UP000467379">
    <property type="component" value="Chromosome"/>
</dbReference>
<reference evidence="1 4" key="2">
    <citation type="journal article" date="2019" name="Emerg. Microbes Infect.">
        <title>Comprehensive subspecies identification of 175 nontuberculous mycobacteria species based on 7547 genomic profiles.</title>
        <authorList>
            <person name="Matsumoto Y."/>
            <person name="Kinjo T."/>
            <person name="Motooka D."/>
            <person name="Nabeya D."/>
            <person name="Jung N."/>
            <person name="Uechi K."/>
            <person name="Horii T."/>
            <person name="Iida T."/>
            <person name="Fujita J."/>
            <person name="Nakamura S."/>
        </authorList>
    </citation>
    <scope>NUCLEOTIDE SEQUENCE [LARGE SCALE GENOMIC DNA]</scope>
    <source>
        <strain evidence="1 4">JCM 12687</strain>
    </source>
</reference>
<dbReference type="Pfam" id="PF10604">
    <property type="entry name" value="Polyketide_cyc2"/>
    <property type="match status" value="1"/>
</dbReference>
<gene>
    <name evidence="2" type="ORF">BST20_14315</name>
    <name evidence="1" type="ORF">MBRA_38930</name>
</gene>
<organism evidence="2 3">
    <name type="scientific">Mycobacterium branderi</name>
    <dbReference type="NCBI Taxonomy" id="43348"/>
    <lineage>
        <taxon>Bacteria</taxon>
        <taxon>Bacillati</taxon>
        <taxon>Actinomycetota</taxon>
        <taxon>Actinomycetes</taxon>
        <taxon>Mycobacteriales</taxon>
        <taxon>Mycobacteriaceae</taxon>
        <taxon>Mycobacterium</taxon>
    </lineage>
</organism>
<proteinExistence type="predicted"/>